<gene>
    <name evidence="2" type="ORF">C4541_12445</name>
</gene>
<feature type="chain" id="PRO_5017362386" evidence="1">
    <location>
        <begin position="23"/>
        <end position="347"/>
    </location>
</feature>
<evidence type="ECO:0000313" key="3">
    <source>
        <dbReference type="Proteomes" id="UP000266426"/>
    </source>
</evidence>
<protein>
    <submittedName>
        <fullName evidence="2">Uncharacterized protein</fullName>
    </submittedName>
</protein>
<reference evidence="2 3" key="1">
    <citation type="journal article" date="2017" name="ISME J.">
        <title>Energy and carbon metabolisms in a deep terrestrial subsurface fluid microbial community.</title>
        <authorList>
            <person name="Momper L."/>
            <person name="Jungbluth S.P."/>
            <person name="Lee M.D."/>
            <person name="Amend J.P."/>
        </authorList>
    </citation>
    <scope>NUCLEOTIDE SEQUENCE [LARGE SCALE GENOMIC DNA]</scope>
    <source>
        <strain evidence="2">SURF_26</strain>
    </source>
</reference>
<evidence type="ECO:0000313" key="2">
    <source>
        <dbReference type="EMBL" id="RJP56371.1"/>
    </source>
</evidence>
<name>A0A3A4R4G4_9BACT</name>
<feature type="signal peptide" evidence="1">
    <location>
        <begin position="1"/>
        <end position="22"/>
    </location>
</feature>
<evidence type="ECO:0000256" key="1">
    <source>
        <dbReference type="SAM" id="SignalP"/>
    </source>
</evidence>
<accession>A0A3A4R4G4</accession>
<dbReference type="Proteomes" id="UP000266426">
    <property type="component" value="Unassembled WGS sequence"/>
</dbReference>
<dbReference type="AlphaFoldDB" id="A0A3A4R4G4"/>
<comment type="caution">
    <text evidence="2">The sequence shown here is derived from an EMBL/GenBank/DDBJ whole genome shotgun (WGS) entry which is preliminary data.</text>
</comment>
<organism evidence="2 3">
    <name type="scientific">Candidatus Auribacter fodinae</name>
    <dbReference type="NCBI Taxonomy" id="2093366"/>
    <lineage>
        <taxon>Bacteria</taxon>
        <taxon>Pseudomonadati</taxon>
        <taxon>Candidatus Auribacterota</taxon>
        <taxon>Candidatus Auribacteria</taxon>
        <taxon>Candidatus Auribacterales</taxon>
        <taxon>Candidatus Auribacteraceae</taxon>
        <taxon>Candidatus Auribacter</taxon>
    </lineage>
</organism>
<proteinExistence type="predicted"/>
<sequence>MKKLSLLYAIAFLGISVATAEAQLISESHYYKKTALPGETVTFTARLRNISSSAQLVYGAVVVTTRGTASFELYPSPAPPPLLIQVQGRGELNLSVRLPEEEGSYSVSMLVFDAFTDTRILTVFGQMPLFIGDPQQSINVHPSRVNFGKLEYGRFMYPIPFKVRYKIFLPNAIGDQSPWAIRIYTDNANKYKGLRGTIRQLSPAGLVHSTGKYTIPIKFWNLNWGPDAHTTGWDAAIQGPPPIEDDRFWKGVLTDESTPDHPINDHDLKPWLSIHDYADMTVEPDTWRRAVGFFPYDGQFLNPTNLVGDYQLSRSPDPFEFYLALELNSTAVRGKYSGRLVLELISP</sequence>
<dbReference type="EMBL" id="QZJZ01000096">
    <property type="protein sequence ID" value="RJP56371.1"/>
    <property type="molecule type" value="Genomic_DNA"/>
</dbReference>
<keyword evidence="1" id="KW-0732">Signal</keyword>